<organism evidence="2">
    <name type="scientific">marine sediment metagenome</name>
    <dbReference type="NCBI Taxonomy" id="412755"/>
    <lineage>
        <taxon>unclassified sequences</taxon>
        <taxon>metagenomes</taxon>
        <taxon>ecological metagenomes</taxon>
    </lineage>
</organism>
<evidence type="ECO:0000313" key="2">
    <source>
        <dbReference type="EMBL" id="KKN75835.1"/>
    </source>
</evidence>
<feature type="compositionally biased region" description="Acidic residues" evidence="1">
    <location>
        <begin position="46"/>
        <end position="56"/>
    </location>
</feature>
<dbReference type="EMBL" id="LAZR01000303">
    <property type="protein sequence ID" value="KKN75835.1"/>
    <property type="molecule type" value="Genomic_DNA"/>
</dbReference>
<dbReference type="AlphaFoldDB" id="A0A0F9T3L9"/>
<sequence length="56" mass="6146">MYDHDKAIDGCVEPVLTALGLGAMKAALDLPPRSEEPFATEHDTLPDDPESEEEMF</sequence>
<gene>
    <name evidence="2" type="ORF">LCGC14_0377110</name>
</gene>
<accession>A0A0F9T3L9</accession>
<name>A0A0F9T3L9_9ZZZZ</name>
<evidence type="ECO:0000256" key="1">
    <source>
        <dbReference type="SAM" id="MobiDB-lite"/>
    </source>
</evidence>
<protein>
    <submittedName>
        <fullName evidence="2">Uncharacterized protein</fullName>
    </submittedName>
</protein>
<reference evidence="2" key="1">
    <citation type="journal article" date="2015" name="Nature">
        <title>Complex archaea that bridge the gap between prokaryotes and eukaryotes.</title>
        <authorList>
            <person name="Spang A."/>
            <person name="Saw J.H."/>
            <person name="Jorgensen S.L."/>
            <person name="Zaremba-Niedzwiedzka K."/>
            <person name="Martijn J."/>
            <person name="Lind A.E."/>
            <person name="van Eijk R."/>
            <person name="Schleper C."/>
            <person name="Guy L."/>
            <person name="Ettema T.J."/>
        </authorList>
    </citation>
    <scope>NUCLEOTIDE SEQUENCE</scope>
</reference>
<proteinExistence type="predicted"/>
<feature type="compositionally biased region" description="Basic and acidic residues" evidence="1">
    <location>
        <begin position="32"/>
        <end position="45"/>
    </location>
</feature>
<feature type="region of interest" description="Disordered" evidence="1">
    <location>
        <begin position="32"/>
        <end position="56"/>
    </location>
</feature>
<comment type="caution">
    <text evidence="2">The sequence shown here is derived from an EMBL/GenBank/DDBJ whole genome shotgun (WGS) entry which is preliminary data.</text>
</comment>